<dbReference type="PANTHER" id="PTHR15710:SF34">
    <property type="entry name" value="E3 UBIQUITIN-PROTEIN LIGASE RHC1A-RELATED"/>
    <property type="match status" value="1"/>
</dbReference>
<dbReference type="GO" id="GO:0016567">
    <property type="term" value="P:protein ubiquitination"/>
    <property type="evidence" value="ECO:0007669"/>
    <property type="project" value="TreeGrafter"/>
</dbReference>
<dbReference type="Pfam" id="PF14369">
    <property type="entry name" value="Zn_ribbon_19"/>
    <property type="match status" value="1"/>
</dbReference>
<keyword evidence="7" id="KW-0862">Zinc</keyword>
<organism evidence="11 12">
    <name type="scientific">Papaver somniferum</name>
    <name type="common">Opium poppy</name>
    <dbReference type="NCBI Taxonomy" id="3469"/>
    <lineage>
        <taxon>Eukaryota</taxon>
        <taxon>Viridiplantae</taxon>
        <taxon>Streptophyta</taxon>
        <taxon>Embryophyta</taxon>
        <taxon>Tracheophyta</taxon>
        <taxon>Spermatophyta</taxon>
        <taxon>Magnoliopsida</taxon>
        <taxon>Ranunculales</taxon>
        <taxon>Papaveraceae</taxon>
        <taxon>Papaveroideae</taxon>
        <taxon>Papaver</taxon>
    </lineage>
</organism>
<sequence length="392" mass="43935">RQNNLLLNRPSRILHPSLSSSLLSARVQPWKELDLQIFNDIVSFLKGERYKENQLVSSAREESEIMSRGGNTHWCYRCRCPVRLRGRDSVCSRCDGGFIQELNEVEGMGQMDILGLDSDDDRDQRFGLMEAFSAFMRQRLAGRNRDFDIRGRSGVIPENFGSGSGPWLIFSGQIPVRMSENGIEVLLNGGPGVGITRASGNDYFLGPGLEELIEQLSRNDRQGPPPAARSSIDAMPIVKISQKHLRTDAHCPVCKDRFELGSEARQMPCNHIYHSDCIVPWLVQHNSCPVCRHELPPQGSSSSSRSSLSSSGATRSSSFVSNNSGRQNNLENQGRRNPFSFLWPFRSNSNTHSHTNSQSNMHYSESGGSSSTTVRENDHHHQMSYSGWPFDY</sequence>
<evidence type="ECO:0000313" key="11">
    <source>
        <dbReference type="EMBL" id="RZC65181.1"/>
    </source>
</evidence>
<evidence type="ECO:0000256" key="2">
    <source>
        <dbReference type="ARBA" id="ARBA00012483"/>
    </source>
</evidence>
<keyword evidence="6" id="KW-0833">Ubl conjugation pathway</keyword>
<feature type="region of interest" description="Disordered" evidence="9">
    <location>
        <begin position="295"/>
        <end position="336"/>
    </location>
</feature>
<proteinExistence type="predicted"/>
<keyword evidence="3" id="KW-0808">Transferase</keyword>
<evidence type="ECO:0000313" key="12">
    <source>
        <dbReference type="Proteomes" id="UP000316621"/>
    </source>
</evidence>
<dbReference type="AlphaFoldDB" id="A0A4Y7JYV8"/>
<dbReference type="EMBL" id="CM010720">
    <property type="protein sequence ID" value="RZC65181.1"/>
    <property type="molecule type" value="Genomic_DNA"/>
</dbReference>
<dbReference type="InterPro" id="IPR013083">
    <property type="entry name" value="Znf_RING/FYVE/PHD"/>
</dbReference>
<dbReference type="Gramene" id="RZC65181">
    <property type="protein sequence ID" value="RZC65181"/>
    <property type="gene ID" value="C5167_008875"/>
</dbReference>
<evidence type="ECO:0000256" key="5">
    <source>
        <dbReference type="ARBA" id="ARBA00022771"/>
    </source>
</evidence>
<dbReference type="PANTHER" id="PTHR15710">
    <property type="entry name" value="E3 UBIQUITIN-PROTEIN LIGASE PRAJA"/>
    <property type="match status" value="1"/>
</dbReference>
<dbReference type="Gene3D" id="3.30.40.10">
    <property type="entry name" value="Zinc/RING finger domain, C3HC4 (zinc finger)"/>
    <property type="match status" value="1"/>
</dbReference>
<dbReference type="OMA" id="DMVHVNP"/>
<feature type="region of interest" description="Disordered" evidence="9">
    <location>
        <begin position="351"/>
        <end position="392"/>
    </location>
</feature>
<evidence type="ECO:0000256" key="7">
    <source>
        <dbReference type="ARBA" id="ARBA00022833"/>
    </source>
</evidence>
<evidence type="ECO:0000256" key="6">
    <source>
        <dbReference type="ARBA" id="ARBA00022786"/>
    </source>
</evidence>
<gene>
    <name evidence="11" type="ORF">C5167_008875</name>
</gene>
<accession>A0A4Y7JYV8</accession>
<feature type="compositionally biased region" description="Low complexity" evidence="9">
    <location>
        <begin position="351"/>
        <end position="360"/>
    </location>
</feature>
<protein>
    <recommendedName>
        <fullName evidence="2">RING-type E3 ubiquitin transferase</fullName>
        <ecNumber evidence="2">2.3.2.27</ecNumber>
    </recommendedName>
</protein>
<name>A0A4Y7JYV8_PAPSO</name>
<dbReference type="GO" id="GO:0008270">
    <property type="term" value="F:zinc ion binding"/>
    <property type="evidence" value="ECO:0007669"/>
    <property type="project" value="UniProtKB-KW"/>
</dbReference>
<evidence type="ECO:0000256" key="4">
    <source>
        <dbReference type="ARBA" id="ARBA00022723"/>
    </source>
</evidence>
<feature type="domain" description="RING-type" evidence="10">
    <location>
        <begin position="251"/>
        <end position="292"/>
    </location>
</feature>
<dbReference type="GO" id="GO:0061630">
    <property type="term" value="F:ubiquitin protein ligase activity"/>
    <property type="evidence" value="ECO:0007669"/>
    <property type="project" value="UniProtKB-EC"/>
</dbReference>
<comment type="catalytic activity">
    <reaction evidence="1">
        <text>S-ubiquitinyl-[E2 ubiquitin-conjugating enzyme]-L-cysteine + [acceptor protein]-L-lysine = [E2 ubiquitin-conjugating enzyme]-L-cysteine + N(6)-ubiquitinyl-[acceptor protein]-L-lysine.</text>
        <dbReference type="EC" id="2.3.2.27"/>
    </reaction>
</comment>
<dbReference type="STRING" id="3469.A0A4Y7JYV8"/>
<dbReference type="InterPro" id="IPR039525">
    <property type="entry name" value="RNF126-like_zinc-ribbon"/>
</dbReference>
<dbReference type="PROSITE" id="PS50089">
    <property type="entry name" value="ZF_RING_2"/>
    <property type="match status" value="1"/>
</dbReference>
<dbReference type="FunFam" id="3.30.40.10:FF:000022">
    <property type="entry name" value="E3 ubiquitin-protein ligase RING1-like"/>
    <property type="match status" value="1"/>
</dbReference>
<dbReference type="Pfam" id="PF13639">
    <property type="entry name" value="zf-RING_2"/>
    <property type="match status" value="1"/>
</dbReference>
<keyword evidence="5 8" id="KW-0863">Zinc-finger</keyword>
<keyword evidence="12" id="KW-1185">Reference proteome</keyword>
<evidence type="ECO:0000256" key="8">
    <source>
        <dbReference type="PROSITE-ProRule" id="PRU00175"/>
    </source>
</evidence>
<evidence type="ECO:0000256" key="1">
    <source>
        <dbReference type="ARBA" id="ARBA00000900"/>
    </source>
</evidence>
<feature type="compositionally biased region" description="Low complexity" evidence="9">
    <location>
        <begin position="300"/>
        <end position="321"/>
    </location>
</feature>
<evidence type="ECO:0000259" key="10">
    <source>
        <dbReference type="PROSITE" id="PS50089"/>
    </source>
</evidence>
<dbReference type="SMART" id="SM00184">
    <property type="entry name" value="RING"/>
    <property type="match status" value="1"/>
</dbReference>
<evidence type="ECO:0000256" key="9">
    <source>
        <dbReference type="SAM" id="MobiDB-lite"/>
    </source>
</evidence>
<feature type="non-terminal residue" evidence="11">
    <location>
        <position position="1"/>
    </location>
</feature>
<dbReference type="Proteomes" id="UP000316621">
    <property type="component" value="Chromosome 6"/>
</dbReference>
<feature type="compositionally biased region" description="Polar residues" evidence="9">
    <location>
        <begin position="361"/>
        <end position="374"/>
    </location>
</feature>
<reference evidence="11 12" key="1">
    <citation type="journal article" date="2018" name="Science">
        <title>The opium poppy genome and morphinan production.</title>
        <authorList>
            <person name="Guo L."/>
            <person name="Winzer T."/>
            <person name="Yang X."/>
            <person name="Li Y."/>
            <person name="Ning Z."/>
            <person name="He Z."/>
            <person name="Teodor R."/>
            <person name="Lu Y."/>
            <person name="Bowser T.A."/>
            <person name="Graham I.A."/>
            <person name="Ye K."/>
        </authorList>
    </citation>
    <scope>NUCLEOTIDE SEQUENCE [LARGE SCALE GENOMIC DNA]</scope>
    <source>
        <strain evidence="12">cv. HN1</strain>
        <tissue evidence="11">Leaves</tissue>
    </source>
</reference>
<keyword evidence="4" id="KW-0479">Metal-binding</keyword>
<feature type="compositionally biased region" description="Polar residues" evidence="9">
    <location>
        <begin position="322"/>
        <end position="332"/>
    </location>
</feature>
<dbReference type="SUPFAM" id="SSF57850">
    <property type="entry name" value="RING/U-box"/>
    <property type="match status" value="1"/>
</dbReference>
<evidence type="ECO:0000256" key="3">
    <source>
        <dbReference type="ARBA" id="ARBA00022679"/>
    </source>
</evidence>
<dbReference type="GO" id="GO:0005737">
    <property type="term" value="C:cytoplasm"/>
    <property type="evidence" value="ECO:0007669"/>
    <property type="project" value="TreeGrafter"/>
</dbReference>
<dbReference type="EC" id="2.3.2.27" evidence="2"/>
<dbReference type="InterPro" id="IPR001841">
    <property type="entry name" value="Znf_RING"/>
</dbReference>
<dbReference type="CDD" id="cd16667">
    <property type="entry name" value="RING-H2_RNF126-like"/>
    <property type="match status" value="1"/>
</dbReference>